<dbReference type="EMBL" id="JAGQHS010000007">
    <property type="protein sequence ID" value="MCA9754649.1"/>
    <property type="molecule type" value="Genomic_DNA"/>
</dbReference>
<evidence type="ECO:0000313" key="4">
    <source>
        <dbReference type="Proteomes" id="UP000739538"/>
    </source>
</evidence>
<evidence type="ECO:0000256" key="1">
    <source>
        <dbReference type="SAM" id="SignalP"/>
    </source>
</evidence>
<dbReference type="InterPro" id="IPR001763">
    <property type="entry name" value="Rhodanese-like_dom"/>
</dbReference>
<reference evidence="3" key="1">
    <citation type="submission" date="2020-04" db="EMBL/GenBank/DDBJ databases">
        <authorList>
            <person name="Zhang T."/>
        </authorList>
    </citation>
    <scope>NUCLEOTIDE SEQUENCE</scope>
    <source>
        <strain evidence="3">HKST-UBA02</strain>
    </source>
</reference>
<dbReference type="CDD" id="cd00158">
    <property type="entry name" value="RHOD"/>
    <property type="match status" value="2"/>
</dbReference>
<proteinExistence type="predicted"/>
<dbReference type="PROSITE" id="PS50206">
    <property type="entry name" value="RHODANESE_3"/>
    <property type="match status" value="2"/>
</dbReference>
<reference evidence="3" key="2">
    <citation type="journal article" date="2021" name="Microbiome">
        <title>Successional dynamics and alternative stable states in a saline activated sludge microbial community over 9 years.</title>
        <authorList>
            <person name="Wang Y."/>
            <person name="Ye J."/>
            <person name="Ju F."/>
            <person name="Liu L."/>
            <person name="Boyd J.A."/>
            <person name="Deng Y."/>
            <person name="Parks D.H."/>
            <person name="Jiang X."/>
            <person name="Yin X."/>
            <person name="Woodcroft B.J."/>
            <person name="Tyson G.W."/>
            <person name="Hugenholtz P."/>
            <person name="Polz M.F."/>
            <person name="Zhang T."/>
        </authorList>
    </citation>
    <scope>NUCLEOTIDE SEQUENCE</scope>
    <source>
        <strain evidence="3">HKST-UBA02</strain>
    </source>
</reference>
<accession>A0A956NCR6</accession>
<name>A0A956NCR6_UNCEI</name>
<dbReference type="SUPFAM" id="SSF52821">
    <property type="entry name" value="Rhodanese/Cell cycle control phosphatase"/>
    <property type="match status" value="2"/>
</dbReference>
<dbReference type="Gene3D" id="3.40.250.10">
    <property type="entry name" value="Rhodanese-like domain"/>
    <property type="match status" value="2"/>
</dbReference>
<dbReference type="InterPro" id="IPR050229">
    <property type="entry name" value="GlpE_sulfurtransferase"/>
</dbReference>
<dbReference type="Proteomes" id="UP000739538">
    <property type="component" value="Unassembled WGS sequence"/>
</dbReference>
<keyword evidence="1" id="KW-0732">Signal</keyword>
<evidence type="ECO:0000259" key="2">
    <source>
        <dbReference type="PROSITE" id="PS50206"/>
    </source>
</evidence>
<feature type="domain" description="Rhodanese" evidence="2">
    <location>
        <begin position="79"/>
        <end position="162"/>
    </location>
</feature>
<comment type="caution">
    <text evidence="3">The sequence shown here is derived from an EMBL/GenBank/DDBJ whole genome shotgun (WGS) entry which is preliminary data.</text>
</comment>
<dbReference type="PANTHER" id="PTHR43031">
    <property type="entry name" value="FAD-DEPENDENT OXIDOREDUCTASE"/>
    <property type="match status" value="1"/>
</dbReference>
<dbReference type="PANTHER" id="PTHR43031:SF1">
    <property type="entry name" value="PYRIDINE NUCLEOTIDE-DISULPHIDE OXIDOREDUCTASE"/>
    <property type="match status" value="1"/>
</dbReference>
<evidence type="ECO:0000313" key="3">
    <source>
        <dbReference type="EMBL" id="MCA9754649.1"/>
    </source>
</evidence>
<dbReference type="InterPro" id="IPR036873">
    <property type="entry name" value="Rhodanese-like_dom_sf"/>
</dbReference>
<gene>
    <name evidence="3" type="ORF">KDA27_02515</name>
</gene>
<organism evidence="3 4">
    <name type="scientific">Eiseniibacteriota bacterium</name>
    <dbReference type="NCBI Taxonomy" id="2212470"/>
    <lineage>
        <taxon>Bacteria</taxon>
        <taxon>Candidatus Eiseniibacteriota</taxon>
    </lineage>
</organism>
<sequence>MKRALSFSLIPFALILAIGPVGCSDDDDNKDPITPPVIDEFELATSLGDTYFTTYKTPSGLGVNTTADAVYANLIDGDTTNDPYIIDWRSATHYAAGHIEGAVNGSLADFENVLNAIPAGATVVNVCYTGQSASHATAYMNMLGIDAQNLKFGMCGWTSDQAVNLNKWGGAISDDYASWLETVTNTPTQVYDFPMLDTGKTTALEIMREAAIDNLGTKGFKAMSVADLYAEIVSNGNADDYFVVNYFTDTPYDAGHIPGAYQFAPGGSLEAGEMLKYLPTDKTIVVYCYTGQTSSQVVAYLNALGYDAVSLLYGVNAICHSNSTICTTAYHDATNDYPVVQ</sequence>
<protein>
    <recommendedName>
        <fullName evidence="2">Rhodanese domain-containing protein</fullName>
    </recommendedName>
</protein>
<dbReference type="Pfam" id="PF00581">
    <property type="entry name" value="Rhodanese"/>
    <property type="match status" value="2"/>
</dbReference>
<feature type="chain" id="PRO_5036727908" description="Rhodanese domain-containing protein" evidence="1">
    <location>
        <begin position="24"/>
        <end position="341"/>
    </location>
</feature>
<feature type="signal peptide" evidence="1">
    <location>
        <begin position="1"/>
        <end position="23"/>
    </location>
</feature>
<feature type="domain" description="Rhodanese" evidence="2">
    <location>
        <begin position="252"/>
        <end position="327"/>
    </location>
</feature>
<dbReference type="SMART" id="SM00450">
    <property type="entry name" value="RHOD"/>
    <property type="match status" value="2"/>
</dbReference>
<dbReference type="AlphaFoldDB" id="A0A956NCR6"/>